<evidence type="ECO:0000313" key="2">
    <source>
        <dbReference type="Proteomes" id="UP001153331"/>
    </source>
</evidence>
<proteinExistence type="predicted"/>
<dbReference type="EMBL" id="JAPHNI010000851">
    <property type="protein sequence ID" value="KAJ8107833.1"/>
    <property type="molecule type" value="Genomic_DNA"/>
</dbReference>
<comment type="caution">
    <text evidence="1">The sequence shown here is derived from an EMBL/GenBank/DDBJ whole genome shotgun (WGS) entry which is preliminary data.</text>
</comment>
<reference evidence="1" key="1">
    <citation type="submission" date="2022-11" db="EMBL/GenBank/DDBJ databases">
        <title>Genome Sequence of Boeremia exigua.</title>
        <authorList>
            <person name="Buettner E."/>
        </authorList>
    </citation>
    <scope>NUCLEOTIDE SEQUENCE</scope>
    <source>
        <strain evidence="1">CU02</strain>
    </source>
</reference>
<keyword evidence="2" id="KW-1185">Reference proteome</keyword>
<gene>
    <name evidence="1" type="ORF">OPT61_g8590</name>
</gene>
<sequence length="376" mass="42700">MDIHFLMTSAYLVFPGTLIFIFTIWKWPHKPSCCEKPYLDLPPSNPLQRQEICTLNPPTPILPIFVLKAVLESPRVPIYALFLGLTLLSVYRVRRNTASLKALHFRLILGLLSVVRLLSSASGFSEIYDTDWQMLPWDSASPHKVVFLNWIINLRHWNPYYLGRYSNVAPADRKSRPRWSDVVIRLAYYHVVDNAAHVIWLRFFRPTHNGEPFTEYVNNSEILTVILLVLMVAWTGLRVCEQDCASEAEIAMEAGKNQVLVEKLDQEDSATVNEIISLWLGRASKKTSKFPSRRTTISMHPSNRVSRLQRSALPDADMRGGGSDTNEDSSSQSSPNDRADTDYVGPSRTGRIESAPDAQPEKRRRVTRANPAPDPE</sequence>
<dbReference type="Proteomes" id="UP001153331">
    <property type="component" value="Unassembled WGS sequence"/>
</dbReference>
<organism evidence="1 2">
    <name type="scientific">Boeremia exigua</name>
    <dbReference type="NCBI Taxonomy" id="749465"/>
    <lineage>
        <taxon>Eukaryota</taxon>
        <taxon>Fungi</taxon>
        <taxon>Dikarya</taxon>
        <taxon>Ascomycota</taxon>
        <taxon>Pezizomycotina</taxon>
        <taxon>Dothideomycetes</taxon>
        <taxon>Pleosporomycetidae</taxon>
        <taxon>Pleosporales</taxon>
        <taxon>Pleosporineae</taxon>
        <taxon>Didymellaceae</taxon>
        <taxon>Boeremia</taxon>
    </lineage>
</organism>
<name>A0ACC2HYT5_9PLEO</name>
<accession>A0ACC2HYT5</accession>
<protein>
    <submittedName>
        <fullName evidence="1">Uncharacterized protein</fullName>
    </submittedName>
</protein>
<evidence type="ECO:0000313" key="1">
    <source>
        <dbReference type="EMBL" id="KAJ8107833.1"/>
    </source>
</evidence>